<comment type="caution">
    <text evidence="2">The sequence shown here is derived from an EMBL/GenBank/DDBJ whole genome shotgun (WGS) entry which is preliminary data.</text>
</comment>
<dbReference type="AlphaFoldDB" id="A0A835TS75"/>
<evidence type="ECO:0000313" key="4">
    <source>
        <dbReference type="Proteomes" id="UP000618051"/>
    </source>
</evidence>
<evidence type="ECO:0000256" key="1">
    <source>
        <dbReference type="SAM" id="MobiDB-lite"/>
    </source>
</evidence>
<proteinExistence type="predicted"/>
<reference evidence="3" key="3">
    <citation type="submission" date="2022-01" db="EMBL/GenBank/DDBJ databases">
        <authorList>
            <person name="Rubenstein D.R."/>
        </authorList>
    </citation>
    <scope>NUCLEOTIDE SEQUENCE</scope>
    <source>
        <strain evidence="3">SS15</strain>
        <tissue evidence="3">Liver</tissue>
    </source>
</reference>
<feature type="region of interest" description="Disordered" evidence="1">
    <location>
        <begin position="1"/>
        <end position="25"/>
    </location>
</feature>
<feature type="non-terminal residue" evidence="2">
    <location>
        <position position="175"/>
    </location>
</feature>
<dbReference type="EMBL" id="JADDUC010000156">
    <property type="protein sequence ID" value="KAG0116896.1"/>
    <property type="molecule type" value="Genomic_DNA"/>
</dbReference>
<dbReference type="Proteomes" id="UP000618051">
    <property type="component" value="Unassembled WGS sequence"/>
</dbReference>
<reference evidence="2" key="1">
    <citation type="submission" date="2020-10" db="EMBL/GenBank/DDBJ databases">
        <title>Feather gene expression reveals the developmental basis of iridescence in African starlings.</title>
        <authorList>
            <person name="Rubenstein D.R."/>
        </authorList>
    </citation>
    <scope>NUCLEOTIDE SEQUENCE</scope>
    <source>
        <strain evidence="2">SS15</strain>
        <tissue evidence="2">Liver</tissue>
    </source>
</reference>
<keyword evidence="4" id="KW-1185">Reference proteome</keyword>
<reference evidence="3 4" key="2">
    <citation type="journal article" date="2021" name="J. Hered.">
        <title>Feather Gene Expression Elucidates the Developmental Basis of Plumage Iridescence in African Starlings.</title>
        <authorList>
            <person name="Rubenstein D.R."/>
            <person name="Corvelo A."/>
            <person name="MacManes M.D."/>
            <person name="Maia R."/>
            <person name="Narzisi G."/>
            <person name="Rousaki A."/>
            <person name="Vandenabeele P."/>
            <person name="Shawkey M.D."/>
            <person name="Solomon J."/>
        </authorList>
    </citation>
    <scope>NUCLEOTIDE SEQUENCE [LARGE SCALE GENOMIC DNA]</scope>
    <source>
        <strain evidence="3">SS15</strain>
    </source>
</reference>
<accession>A0A835TS75</accession>
<dbReference type="EMBL" id="JADDUC020000009">
    <property type="protein sequence ID" value="KAI1236519.1"/>
    <property type="molecule type" value="Genomic_DNA"/>
</dbReference>
<gene>
    <name evidence="3" type="ORF">IHE44_0014769</name>
    <name evidence="2" type="ORF">IHE44_003448</name>
</gene>
<evidence type="ECO:0000313" key="2">
    <source>
        <dbReference type="EMBL" id="KAG0116896.1"/>
    </source>
</evidence>
<protein>
    <submittedName>
        <fullName evidence="2">Uncharacterized protein</fullName>
    </submittedName>
</protein>
<evidence type="ECO:0000313" key="3">
    <source>
        <dbReference type="EMBL" id="KAI1236519.1"/>
    </source>
</evidence>
<name>A0A835TS75_9PASS</name>
<organism evidence="2">
    <name type="scientific">Lamprotornis superbus</name>
    <dbReference type="NCBI Taxonomy" id="245042"/>
    <lineage>
        <taxon>Eukaryota</taxon>
        <taxon>Metazoa</taxon>
        <taxon>Chordata</taxon>
        <taxon>Craniata</taxon>
        <taxon>Vertebrata</taxon>
        <taxon>Euteleostomi</taxon>
        <taxon>Archelosauria</taxon>
        <taxon>Archosauria</taxon>
        <taxon>Dinosauria</taxon>
        <taxon>Saurischia</taxon>
        <taxon>Theropoda</taxon>
        <taxon>Coelurosauria</taxon>
        <taxon>Aves</taxon>
        <taxon>Neognathae</taxon>
        <taxon>Neoaves</taxon>
        <taxon>Telluraves</taxon>
        <taxon>Australaves</taxon>
        <taxon>Passeriformes</taxon>
        <taxon>Sturnidae</taxon>
        <taxon>Lamprotornis</taxon>
    </lineage>
</organism>
<sequence length="175" mass="19875">MEKTGGKPQASETLKGRAETPGDPPATLPLLTHPHWLCSLLWLFEAAVLGIFNKTMELCRAQGGFPGNSRQQESILLHEWASGRLIGMCCLCGTRDWRDEGRVGIMEIGVSCCSPVQTWKAARVRLSFTEEARSILSRSNKPDDNKKKTKRWHYPKRKEEPYHSQVLFAPHVQFW</sequence>